<dbReference type="RefSeq" id="XP_016290635.1">
    <property type="nucleotide sequence ID" value="XM_016438794.1"/>
</dbReference>
<dbReference type="GO" id="GO:0047429">
    <property type="term" value="F:nucleoside triphosphate diphosphatase activity"/>
    <property type="evidence" value="ECO:0007669"/>
    <property type="project" value="TreeGrafter"/>
</dbReference>
<dbReference type="GO" id="GO:0009141">
    <property type="term" value="P:nucleoside triphosphate metabolic process"/>
    <property type="evidence" value="ECO:0007669"/>
    <property type="project" value="TreeGrafter"/>
</dbReference>
<dbReference type="Proteomes" id="UP000019377">
    <property type="component" value="Unassembled WGS sequence"/>
</dbReference>
<dbReference type="InterPro" id="IPR002591">
    <property type="entry name" value="Phosphodiest/P_Trfase"/>
</dbReference>
<dbReference type="GeneID" id="27421490"/>
<dbReference type="OrthoDB" id="415411at2759"/>
<name>V5E601_KALBG</name>
<evidence type="ECO:0000256" key="1">
    <source>
        <dbReference type="SAM" id="MobiDB-lite"/>
    </source>
</evidence>
<reference evidence="4" key="1">
    <citation type="journal article" date="2013" name="Genome Announc.">
        <title>Draft genome sequence of Pseudozyma brasiliensis sp. nov. strain GHG001, a high producer of endo-1,4-xylanase isolated from an insect pest of sugarcane.</title>
        <authorList>
            <person name="Oliveira J.V.D.C."/>
            <person name="dos Santos R.A.C."/>
            <person name="Borges T.A."/>
            <person name="Riano-Pachon D.M."/>
            <person name="Goldman G.H."/>
        </authorList>
    </citation>
    <scope>NUCLEOTIDE SEQUENCE [LARGE SCALE GENOMIC DNA]</scope>
    <source>
        <strain evidence="4">GHG001</strain>
    </source>
</reference>
<dbReference type="eggNOG" id="KOG2645">
    <property type="taxonomic scope" value="Eukaryota"/>
</dbReference>
<protein>
    <submittedName>
        <fullName evidence="3">Uncharacterized protein</fullName>
    </submittedName>
</protein>
<keyword evidence="2" id="KW-0812">Transmembrane</keyword>
<dbReference type="Pfam" id="PF01663">
    <property type="entry name" value="Phosphodiest"/>
    <property type="match status" value="1"/>
</dbReference>
<dbReference type="InterPro" id="IPR017850">
    <property type="entry name" value="Alkaline_phosphatase_core_sf"/>
</dbReference>
<dbReference type="Gene3D" id="3.40.720.10">
    <property type="entry name" value="Alkaline Phosphatase, subunit A"/>
    <property type="match status" value="1"/>
</dbReference>
<proteinExistence type="predicted"/>
<feature type="compositionally biased region" description="Low complexity" evidence="1">
    <location>
        <begin position="14"/>
        <end position="30"/>
    </location>
</feature>
<dbReference type="CDD" id="cd16018">
    <property type="entry name" value="Enpp"/>
    <property type="match status" value="1"/>
</dbReference>
<sequence>MSAASGEVEKPSRSGRQAASSASPRRQVAVDATTPLLHRSGPTPTSLPHTRRSSFLCRLLLAILVLGVILSIANSFLPLTPHRSPDDDATSLLPNATLTNGTHTFRRTVILISLDGAKPSYLTPSLTPHLSALGASTARSRLTRLQPIFPTLTFPNHWTLLTGLYASSHGIVANDFHDVRSGEQFYYTRPDRSWDGKWWRGEPVWATVQRAGVRSAVLMWPGPPVTANGDRPRWFQKYESGPQWDLTGRLRQVMTWLDVEEVNERPGLICAYVPDIDQAAHRFGPESKEALQAVSRVDDFIGDLEKQLEKRSLGEVVDVVVVSDHGMTTTSNERLIYLDELLGSELHGKLEHRDGWPSAGLRFKGSEAEQQRLVEQAYKRLSSLKSRQKRGWRIYTREDLPERYHLAAAQVQDRLAPLWLIPDLGWSITTHAEMATFADGVYAPRGNHGYDNEEEDMHAIFVASGPSFAPRSQRKAGSGKQNMDAFANVEVHNLISRILGVPQSKRAPTNGTWTFWDRHLRAGL</sequence>
<dbReference type="PANTHER" id="PTHR10151:SF120">
    <property type="entry name" value="BIS(5'-ADENOSYL)-TRIPHOSPHATASE"/>
    <property type="match status" value="1"/>
</dbReference>
<dbReference type="OMA" id="DEYVSRD"/>
<dbReference type="EMBL" id="KI545891">
    <property type="protein sequence ID" value="EST05646.1"/>
    <property type="molecule type" value="Genomic_DNA"/>
</dbReference>
<dbReference type="HOGENOM" id="CLU_017594_4_2_1"/>
<dbReference type="PANTHER" id="PTHR10151">
    <property type="entry name" value="ECTONUCLEOTIDE PYROPHOSPHATASE/PHOSPHODIESTERASE"/>
    <property type="match status" value="1"/>
</dbReference>
<feature type="transmembrane region" description="Helical" evidence="2">
    <location>
        <begin position="55"/>
        <end position="77"/>
    </location>
</feature>
<gene>
    <name evidence="3" type="ORF">PSEUBRA_SCAF5g02509</name>
</gene>
<evidence type="ECO:0000256" key="2">
    <source>
        <dbReference type="SAM" id="Phobius"/>
    </source>
</evidence>
<organism evidence="3 4">
    <name type="scientific">Kalmanozyma brasiliensis (strain GHG001)</name>
    <name type="common">Yeast</name>
    <name type="synonym">Pseudozyma brasiliensis</name>
    <dbReference type="NCBI Taxonomy" id="1365824"/>
    <lineage>
        <taxon>Eukaryota</taxon>
        <taxon>Fungi</taxon>
        <taxon>Dikarya</taxon>
        <taxon>Basidiomycota</taxon>
        <taxon>Ustilaginomycotina</taxon>
        <taxon>Ustilaginomycetes</taxon>
        <taxon>Ustilaginales</taxon>
        <taxon>Ustilaginaceae</taxon>
        <taxon>Kalmanozyma</taxon>
    </lineage>
</organism>
<evidence type="ECO:0000313" key="4">
    <source>
        <dbReference type="Proteomes" id="UP000019377"/>
    </source>
</evidence>
<feature type="region of interest" description="Disordered" evidence="1">
    <location>
        <begin position="1"/>
        <end position="49"/>
    </location>
</feature>
<accession>V5E601</accession>
<dbReference type="AlphaFoldDB" id="V5E601"/>
<dbReference type="SUPFAM" id="SSF53649">
    <property type="entry name" value="Alkaline phosphatase-like"/>
    <property type="match status" value="1"/>
</dbReference>
<keyword evidence="4" id="KW-1185">Reference proteome</keyword>
<dbReference type="GO" id="GO:0017111">
    <property type="term" value="F:ribonucleoside triphosphate phosphatase activity"/>
    <property type="evidence" value="ECO:0007669"/>
    <property type="project" value="TreeGrafter"/>
</dbReference>
<evidence type="ECO:0000313" key="3">
    <source>
        <dbReference type="EMBL" id="EST05646.1"/>
    </source>
</evidence>
<keyword evidence="2" id="KW-0472">Membrane</keyword>
<keyword evidence="2" id="KW-1133">Transmembrane helix</keyword>
<dbReference type="STRING" id="1365824.V5E601"/>